<keyword evidence="3" id="KW-1185">Reference proteome</keyword>
<dbReference type="GO" id="GO:0007030">
    <property type="term" value="P:Golgi organization"/>
    <property type="evidence" value="ECO:0007669"/>
    <property type="project" value="TreeGrafter"/>
</dbReference>
<proteinExistence type="predicted"/>
<feature type="region of interest" description="Disordered" evidence="1">
    <location>
        <begin position="47"/>
        <end position="68"/>
    </location>
</feature>
<evidence type="ECO:0000313" key="3">
    <source>
        <dbReference type="Proteomes" id="UP000193218"/>
    </source>
</evidence>
<dbReference type="GO" id="GO:0009306">
    <property type="term" value="P:protein secretion"/>
    <property type="evidence" value="ECO:0007669"/>
    <property type="project" value="TreeGrafter"/>
</dbReference>
<dbReference type="InParanoid" id="A0A1Y1UD50"/>
<dbReference type="GeneID" id="33558378"/>
<evidence type="ECO:0000256" key="1">
    <source>
        <dbReference type="SAM" id="MobiDB-lite"/>
    </source>
</evidence>
<feature type="compositionally biased region" description="Low complexity" evidence="1">
    <location>
        <begin position="170"/>
        <end position="185"/>
    </location>
</feature>
<gene>
    <name evidence="2" type="ORF">BD324DRAFT_632874</name>
</gene>
<dbReference type="InterPro" id="IPR008551">
    <property type="entry name" value="TANGO2"/>
</dbReference>
<dbReference type="Pfam" id="PF05742">
    <property type="entry name" value="TANGO2"/>
    <property type="match status" value="2"/>
</dbReference>
<reference evidence="2 3" key="1">
    <citation type="submission" date="2017-03" db="EMBL/GenBank/DDBJ databases">
        <title>Widespread Adenine N6-methylation of Active Genes in Fungi.</title>
        <authorList>
            <consortium name="DOE Joint Genome Institute"/>
            <person name="Mondo S.J."/>
            <person name="Dannebaum R.O."/>
            <person name="Kuo R.C."/>
            <person name="Louie K.B."/>
            <person name="Bewick A.J."/>
            <person name="Labutti K."/>
            <person name="Haridas S."/>
            <person name="Kuo A."/>
            <person name="Salamov A."/>
            <person name="Ahrendt S.R."/>
            <person name="Lau R."/>
            <person name="Bowen B.P."/>
            <person name="Lipzen A."/>
            <person name="Sullivan W."/>
            <person name="Andreopoulos W.B."/>
            <person name="Clum A."/>
            <person name="Lindquist E."/>
            <person name="Daum C."/>
            <person name="Northen T.R."/>
            <person name="Ramamoorthy G."/>
            <person name="Schmitz R.J."/>
            <person name="Gryganskyi A."/>
            <person name="Culley D."/>
            <person name="Magnuson J."/>
            <person name="James T.Y."/>
            <person name="O'Malley M.A."/>
            <person name="Stajich J.E."/>
            <person name="Spatafora J.W."/>
            <person name="Visel A."/>
            <person name="Grigoriev I.V."/>
        </authorList>
    </citation>
    <scope>NUCLEOTIDE SEQUENCE [LARGE SCALE GENOMIC DNA]</scope>
    <source>
        <strain evidence="2 3">NRRL Y-17943</strain>
    </source>
</reference>
<name>A0A1Y1UD50_9TREE</name>
<evidence type="ECO:0000313" key="2">
    <source>
        <dbReference type="EMBL" id="ORX35446.1"/>
    </source>
</evidence>
<dbReference type="PANTHER" id="PTHR17985">
    <property type="entry name" value="SER/THR-RICH PROTEIN T10 IN DGCR REGION"/>
    <property type="match status" value="1"/>
</dbReference>
<dbReference type="GO" id="GO:0005794">
    <property type="term" value="C:Golgi apparatus"/>
    <property type="evidence" value="ECO:0007669"/>
    <property type="project" value="TreeGrafter"/>
</dbReference>
<protein>
    <submittedName>
        <fullName evidence="2">NRDE protein-domain-containing protein</fullName>
    </submittedName>
</protein>
<comment type="caution">
    <text evidence="2">The sequence shown here is derived from an EMBL/GenBank/DDBJ whole genome shotgun (WGS) entry which is preliminary data.</text>
</comment>
<dbReference type="Proteomes" id="UP000193218">
    <property type="component" value="Unassembled WGS sequence"/>
</dbReference>
<dbReference type="AlphaFoldDB" id="A0A1Y1UD50"/>
<accession>A0A1Y1UD50</accession>
<feature type="region of interest" description="Disordered" evidence="1">
    <location>
        <begin position="161"/>
        <end position="193"/>
    </location>
</feature>
<organism evidence="2 3">
    <name type="scientific">Kockovaella imperatae</name>
    <dbReference type="NCBI Taxonomy" id="4999"/>
    <lineage>
        <taxon>Eukaryota</taxon>
        <taxon>Fungi</taxon>
        <taxon>Dikarya</taxon>
        <taxon>Basidiomycota</taxon>
        <taxon>Agaricomycotina</taxon>
        <taxon>Tremellomycetes</taxon>
        <taxon>Tremellales</taxon>
        <taxon>Cuniculitremaceae</taxon>
        <taxon>Kockovaella</taxon>
    </lineage>
</organism>
<dbReference type="RefSeq" id="XP_021869636.1">
    <property type="nucleotide sequence ID" value="XM_022016569.1"/>
</dbReference>
<dbReference type="EMBL" id="NBSH01000011">
    <property type="protein sequence ID" value="ORX35446.1"/>
    <property type="molecule type" value="Genomic_DNA"/>
</dbReference>
<dbReference type="PANTHER" id="PTHR17985:SF8">
    <property type="entry name" value="TRANSPORT AND GOLGI ORGANIZATION PROTEIN 2 HOMOLOG"/>
    <property type="match status" value="1"/>
</dbReference>
<sequence>MCIVFWTLSHPGYKLILASNRDEYLARPALPAHWHTFGPIEEDQEAIRAESSKASTGGKGSGDQHADEPWIMCGRDMGSPEAGTWLGMTKDLRIGVLTSIRQGFKRRLFNPPSRGALVKDFLKRKDYSTSVHDHLASLRGTVEDYDGFNLLLFRLHPPSIDALDPDPQNEASEQPSSASAKSQASWGRPEVGYLSNHPSQTLMDIMSPTRVPTPVARDRSETLSTPLKLKGTKVGMCFGLSNSSISQPWPKVSRGEAEMSQTLREWSERKEGEEELIKRMQDLLSRSVPLTSLANVKECTCLHPVKLGTNPDEPLDTGLDGRWYGTRVSTVILVKNTGEVTFVEKSIFYQDENGDAVEGKDERVFRWSVM</sequence>
<dbReference type="OrthoDB" id="191601at2759"/>